<dbReference type="PANTHER" id="PTHR24171:SF9">
    <property type="entry name" value="ANKYRIN REPEAT DOMAIN-CONTAINING PROTEIN 39"/>
    <property type="match status" value="1"/>
</dbReference>
<dbReference type="AlphaFoldDB" id="A0A4E9ELG3"/>
<dbReference type="SMART" id="SM00248">
    <property type="entry name" value="ANK"/>
    <property type="match status" value="3"/>
</dbReference>
<feature type="repeat" description="ANK" evidence="3">
    <location>
        <begin position="205"/>
        <end position="237"/>
    </location>
</feature>
<reference evidence="4" key="2">
    <citation type="submission" date="2021-03" db="EMBL/GenBank/DDBJ databases">
        <authorList>
            <person name="Alouane T."/>
            <person name="Langin T."/>
            <person name="Bonhomme L."/>
        </authorList>
    </citation>
    <scope>NUCLEOTIDE SEQUENCE</scope>
    <source>
        <strain evidence="4">MDC_Fg202</strain>
    </source>
</reference>
<dbReference type="InterPro" id="IPR036770">
    <property type="entry name" value="Ankyrin_rpt-contain_sf"/>
</dbReference>
<proteinExistence type="predicted"/>
<evidence type="ECO:0000313" key="4">
    <source>
        <dbReference type="EMBL" id="CAG1985066.1"/>
    </source>
</evidence>
<evidence type="ECO:0000313" key="5">
    <source>
        <dbReference type="EMBL" id="VIO64092.1"/>
    </source>
</evidence>
<sequence length="314" mass="33914">MDSLLNSITIDPAERRKTQNRLAKRKSRIHAGNLSIHAYRKLIKIHQDANSHLGKQQGAMEAANALVGRQPTSVFTSTQQTIKGITSMNGSAEPPNGAVRLIQTASPLDEAAEDYSHTTSASSSSTMGTSLQTWHSHVSSDEITYTGQDMNLYPSSIFTNLSPGSSSSLSMQDSNVILCSPMTSPMTRHVMPSCSKDNYGVQRSKPGSPLHIASAMGHLKVVKTLITYGANVNEVDAAGYSPIHYATRNNHTAIVALLLEKGADVYSRDPEGCTPLFRASQEGNNEIVERLLKHGAQWSYNVRSIDTSSGLAES</sequence>
<dbReference type="Gene3D" id="1.25.40.20">
    <property type="entry name" value="Ankyrin repeat-containing domain"/>
    <property type="match status" value="1"/>
</dbReference>
<dbReference type="EMBL" id="CAAKMV010000196">
    <property type="protein sequence ID" value="VIO64092.1"/>
    <property type="molecule type" value="Genomic_DNA"/>
</dbReference>
<reference evidence="5" key="1">
    <citation type="submission" date="2019-04" db="EMBL/GenBank/DDBJ databases">
        <authorList>
            <person name="Melise S."/>
            <person name="Noan J."/>
            <person name="Okalmin O."/>
        </authorList>
    </citation>
    <scope>NUCLEOTIDE SEQUENCE</scope>
    <source>
        <strain evidence="5">FN9</strain>
    </source>
</reference>
<gene>
    <name evidence="5" type="ORF">FUG_LOCUS562237</name>
    <name evidence="4" type="ORF">MDCFG202_LOCUS259867</name>
</gene>
<dbReference type="EMBL" id="CAJPIJ010000134">
    <property type="protein sequence ID" value="CAG1985066.1"/>
    <property type="molecule type" value="Genomic_DNA"/>
</dbReference>
<dbReference type="Proteomes" id="UP000746612">
    <property type="component" value="Unassembled WGS sequence"/>
</dbReference>
<dbReference type="PROSITE" id="PS50297">
    <property type="entry name" value="ANK_REP_REGION"/>
    <property type="match status" value="3"/>
</dbReference>
<keyword evidence="1" id="KW-0677">Repeat</keyword>
<dbReference type="PANTHER" id="PTHR24171">
    <property type="entry name" value="ANKYRIN REPEAT DOMAIN-CONTAINING PROTEIN 39-RELATED"/>
    <property type="match status" value="1"/>
</dbReference>
<protein>
    <submittedName>
        <fullName evidence="5">Uncharacterized protein</fullName>
    </submittedName>
</protein>
<keyword evidence="2 3" id="KW-0040">ANK repeat</keyword>
<evidence type="ECO:0000256" key="2">
    <source>
        <dbReference type="ARBA" id="ARBA00023043"/>
    </source>
</evidence>
<dbReference type="PRINTS" id="PR01415">
    <property type="entry name" value="ANKYRIN"/>
</dbReference>
<name>A0A4E9ELG3_GIBZA</name>
<dbReference type="PROSITE" id="PS50088">
    <property type="entry name" value="ANK_REPEAT"/>
    <property type="match status" value="3"/>
</dbReference>
<dbReference type="Pfam" id="PF12796">
    <property type="entry name" value="Ank_2"/>
    <property type="match status" value="1"/>
</dbReference>
<evidence type="ECO:0000256" key="1">
    <source>
        <dbReference type="ARBA" id="ARBA00022737"/>
    </source>
</evidence>
<evidence type="ECO:0000256" key="3">
    <source>
        <dbReference type="PROSITE-ProRule" id="PRU00023"/>
    </source>
</evidence>
<dbReference type="InterPro" id="IPR002110">
    <property type="entry name" value="Ankyrin_rpt"/>
</dbReference>
<feature type="repeat" description="ANK" evidence="3">
    <location>
        <begin position="238"/>
        <end position="270"/>
    </location>
</feature>
<accession>A0A4E9ELG3</accession>
<dbReference type="SUPFAM" id="SSF48403">
    <property type="entry name" value="Ankyrin repeat"/>
    <property type="match status" value="1"/>
</dbReference>
<feature type="repeat" description="ANK" evidence="3">
    <location>
        <begin position="271"/>
        <end position="297"/>
    </location>
</feature>
<organism evidence="5">
    <name type="scientific">Gibberella zeae</name>
    <name type="common">Wheat head blight fungus</name>
    <name type="synonym">Fusarium graminearum</name>
    <dbReference type="NCBI Taxonomy" id="5518"/>
    <lineage>
        <taxon>Eukaryota</taxon>
        <taxon>Fungi</taxon>
        <taxon>Dikarya</taxon>
        <taxon>Ascomycota</taxon>
        <taxon>Pezizomycotina</taxon>
        <taxon>Sordariomycetes</taxon>
        <taxon>Hypocreomycetidae</taxon>
        <taxon>Hypocreales</taxon>
        <taxon>Nectriaceae</taxon>
        <taxon>Fusarium</taxon>
    </lineage>
</organism>